<keyword evidence="5" id="KW-1185">Reference proteome</keyword>
<dbReference type="InterPro" id="IPR013892">
    <property type="entry name" value="Cyt_c_biogenesis_Cmc1-like"/>
</dbReference>
<comment type="similarity">
    <text evidence="1">Belongs to the CMC family.</text>
</comment>
<dbReference type="OrthoDB" id="2103031at2759"/>
<feature type="compositionally biased region" description="Basic and acidic residues" evidence="3">
    <location>
        <begin position="66"/>
        <end position="76"/>
    </location>
</feature>
<evidence type="ECO:0000313" key="4">
    <source>
        <dbReference type="EMBL" id="KAF2501863.1"/>
    </source>
</evidence>
<feature type="compositionally biased region" description="Polar residues" evidence="3">
    <location>
        <begin position="1"/>
        <end position="17"/>
    </location>
</feature>
<accession>A0A6A6RDQ3</accession>
<feature type="compositionally biased region" description="Pro residues" evidence="3">
    <location>
        <begin position="40"/>
        <end position="63"/>
    </location>
</feature>
<evidence type="ECO:0000256" key="2">
    <source>
        <dbReference type="ARBA" id="ARBA00023157"/>
    </source>
</evidence>
<dbReference type="AlphaFoldDB" id="A0A6A6RDQ3"/>
<reference evidence="4" key="1">
    <citation type="journal article" date="2020" name="Stud. Mycol.">
        <title>101 Dothideomycetes genomes: a test case for predicting lifestyles and emergence of pathogens.</title>
        <authorList>
            <person name="Haridas S."/>
            <person name="Albert R."/>
            <person name="Binder M."/>
            <person name="Bloem J."/>
            <person name="Labutti K."/>
            <person name="Salamov A."/>
            <person name="Andreopoulos B."/>
            <person name="Baker S."/>
            <person name="Barry K."/>
            <person name="Bills G."/>
            <person name="Bluhm B."/>
            <person name="Cannon C."/>
            <person name="Castanera R."/>
            <person name="Culley D."/>
            <person name="Daum C."/>
            <person name="Ezra D."/>
            <person name="Gonzalez J."/>
            <person name="Henrissat B."/>
            <person name="Kuo A."/>
            <person name="Liang C."/>
            <person name="Lipzen A."/>
            <person name="Lutzoni F."/>
            <person name="Magnuson J."/>
            <person name="Mondo S."/>
            <person name="Nolan M."/>
            <person name="Ohm R."/>
            <person name="Pangilinan J."/>
            <person name="Park H.-J."/>
            <person name="Ramirez L."/>
            <person name="Alfaro M."/>
            <person name="Sun H."/>
            <person name="Tritt A."/>
            <person name="Yoshinaga Y."/>
            <person name="Zwiers L.-H."/>
            <person name="Turgeon B."/>
            <person name="Goodwin S."/>
            <person name="Spatafora J."/>
            <person name="Crous P."/>
            <person name="Grigoriev I."/>
        </authorList>
    </citation>
    <scope>NUCLEOTIDE SEQUENCE</scope>
    <source>
        <strain evidence="4">CBS 269.34</strain>
    </source>
</reference>
<keyword evidence="2" id="KW-1015">Disulfide bond</keyword>
<organism evidence="4 5">
    <name type="scientific">Lophium mytilinum</name>
    <dbReference type="NCBI Taxonomy" id="390894"/>
    <lineage>
        <taxon>Eukaryota</taxon>
        <taxon>Fungi</taxon>
        <taxon>Dikarya</taxon>
        <taxon>Ascomycota</taxon>
        <taxon>Pezizomycotina</taxon>
        <taxon>Dothideomycetes</taxon>
        <taxon>Pleosporomycetidae</taxon>
        <taxon>Mytilinidiales</taxon>
        <taxon>Mytilinidiaceae</taxon>
        <taxon>Lophium</taxon>
    </lineage>
</organism>
<proteinExistence type="inferred from homology"/>
<evidence type="ECO:0000256" key="1">
    <source>
        <dbReference type="ARBA" id="ARBA00007347"/>
    </source>
</evidence>
<dbReference type="EMBL" id="MU004182">
    <property type="protein sequence ID" value="KAF2501863.1"/>
    <property type="molecule type" value="Genomic_DNA"/>
</dbReference>
<dbReference type="Pfam" id="PF08583">
    <property type="entry name" value="Cmc1"/>
    <property type="match status" value="1"/>
</dbReference>
<evidence type="ECO:0000313" key="5">
    <source>
        <dbReference type="Proteomes" id="UP000799750"/>
    </source>
</evidence>
<dbReference type="Proteomes" id="UP000799750">
    <property type="component" value="Unassembled WGS sequence"/>
</dbReference>
<protein>
    <recommendedName>
        <fullName evidence="6">Autophagy protein</fullName>
    </recommendedName>
</protein>
<evidence type="ECO:0000256" key="3">
    <source>
        <dbReference type="SAM" id="MobiDB-lite"/>
    </source>
</evidence>
<name>A0A6A6RDQ3_9PEZI</name>
<sequence length="335" mass="38053">MGWWGSSSNGNDPSQNDAIGKLDPSLREFLDQESTVEYTPKPPPPPPTPTEPLLSRPPDPKPSVPKIEEAKPKVPRESLFPDGRYAHLWKNYEPQSSVEARGKSDQERLSDVVEAYNDRRASVGRVASENCALEVLAVQDCYKNGSYMKKMMMCRDENRAQNRCLEMQAKFLKALGYLNMNDRSPADDEKIQMHADKLYLQMLEQEKMIEQAKKEGLPIPEYQSVISKVNLSAAMKGDPLESKQIFPESPDADIPEDAWKGVPAATRKNYEKSIEKLSPAEREIERKALEGEVAATRAYSKNVRNAFVDERIHRLKRKEEGQATIGDMIKTWWGW</sequence>
<evidence type="ECO:0008006" key="6">
    <source>
        <dbReference type="Google" id="ProtNLM"/>
    </source>
</evidence>
<feature type="region of interest" description="Disordered" evidence="3">
    <location>
        <begin position="1"/>
        <end position="79"/>
    </location>
</feature>
<gene>
    <name evidence="4" type="ORF">BU16DRAFT_211094</name>
</gene>